<dbReference type="RefSeq" id="WP_058623758.1">
    <property type="nucleotide sequence ID" value="NZ_LDRT01000053.1"/>
</dbReference>
<dbReference type="OrthoDB" id="5078012at2"/>
<protein>
    <submittedName>
        <fullName evidence="1">Uncharacterized protein</fullName>
    </submittedName>
</protein>
<gene>
    <name evidence="1" type="ORF">NS220_09140</name>
</gene>
<organism evidence="1 2">
    <name type="scientific">Microbacterium testaceum</name>
    <name type="common">Aureobacterium testaceum</name>
    <name type="synonym">Brevibacterium testaceum</name>
    <dbReference type="NCBI Taxonomy" id="2033"/>
    <lineage>
        <taxon>Bacteria</taxon>
        <taxon>Bacillati</taxon>
        <taxon>Actinomycetota</taxon>
        <taxon>Actinomycetes</taxon>
        <taxon>Micrococcales</taxon>
        <taxon>Microbacteriaceae</taxon>
        <taxon>Microbacterium</taxon>
    </lineage>
</organism>
<accession>A0A147EXH6</accession>
<dbReference type="EMBL" id="LDRT01000053">
    <property type="protein sequence ID" value="KTR94483.1"/>
    <property type="molecule type" value="Genomic_DNA"/>
</dbReference>
<dbReference type="PATRIC" id="fig|2033.6.peg.2923"/>
<reference evidence="1 2" key="1">
    <citation type="journal article" date="2016" name="Front. Microbiol.">
        <title>Genomic Resource of Rice Seed Associated Bacteria.</title>
        <authorList>
            <person name="Midha S."/>
            <person name="Bansal K."/>
            <person name="Sharma S."/>
            <person name="Kumar N."/>
            <person name="Patil P.P."/>
            <person name="Chaudhry V."/>
            <person name="Patil P.B."/>
        </authorList>
    </citation>
    <scope>NUCLEOTIDE SEQUENCE [LARGE SCALE GENOMIC DNA]</scope>
    <source>
        <strain evidence="1 2">NS220</strain>
    </source>
</reference>
<evidence type="ECO:0000313" key="1">
    <source>
        <dbReference type="EMBL" id="KTR94483.1"/>
    </source>
</evidence>
<comment type="caution">
    <text evidence="1">The sequence shown here is derived from an EMBL/GenBank/DDBJ whole genome shotgun (WGS) entry which is preliminary data.</text>
</comment>
<proteinExistence type="predicted"/>
<name>A0A147EXH6_MICTE</name>
<evidence type="ECO:0000313" key="2">
    <source>
        <dbReference type="Proteomes" id="UP000075025"/>
    </source>
</evidence>
<dbReference type="AlphaFoldDB" id="A0A147EXH6"/>
<dbReference type="Proteomes" id="UP000075025">
    <property type="component" value="Unassembled WGS sequence"/>
</dbReference>
<sequence>MAARYDLAKVKLGKLMTDPDAEAIILDVIPDLKKSPTYLVAKTLTASAALQLAAAQLGAEKASELRRRVEALEA</sequence>